<dbReference type="PANTHER" id="PTHR47990">
    <property type="entry name" value="2-OXOGLUTARATE (2OG) AND FE(II)-DEPENDENT OXYGENASE SUPERFAMILY PROTEIN-RELATED"/>
    <property type="match status" value="1"/>
</dbReference>
<name>A0A167Q714_CALVF</name>
<dbReference type="Proteomes" id="UP000076738">
    <property type="component" value="Unassembled WGS sequence"/>
</dbReference>
<dbReference type="SUPFAM" id="SSF51197">
    <property type="entry name" value="Clavaminate synthase-like"/>
    <property type="match status" value="1"/>
</dbReference>
<protein>
    <submittedName>
        <fullName evidence="3">Clavaminate synthase-like protein</fullName>
    </submittedName>
</protein>
<dbReference type="InterPro" id="IPR050231">
    <property type="entry name" value="Iron_ascorbate_oxido_reductase"/>
</dbReference>
<keyword evidence="4" id="KW-1185">Reference proteome</keyword>
<dbReference type="STRING" id="1330018.A0A167Q714"/>
<organism evidence="3 4">
    <name type="scientific">Calocera viscosa (strain TUFC12733)</name>
    <dbReference type="NCBI Taxonomy" id="1330018"/>
    <lineage>
        <taxon>Eukaryota</taxon>
        <taxon>Fungi</taxon>
        <taxon>Dikarya</taxon>
        <taxon>Basidiomycota</taxon>
        <taxon>Agaricomycotina</taxon>
        <taxon>Dacrymycetes</taxon>
        <taxon>Dacrymycetales</taxon>
        <taxon>Dacrymycetaceae</taxon>
        <taxon>Calocera</taxon>
    </lineage>
</organism>
<evidence type="ECO:0000259" key="2">
    <source>
        <dbReference type="Pfam" id="PF14226"/>
    </source>
</evidence>
<dbReference type="Gene3D" id="2.60.120.330">
    <property type="entry name" value="B-lactam Antibiotic, Isopenicillin N Synthase, Chain"/>
    <property type="match status" value="1"/>
</dbReference>
<dbReference type="Pfam" id="PF14226">
    <property type="entry name" value="DIOX_N"/>
    <property type="match status" value="1"/>
</dbReference>
<dbReference type="InterPro" id="IPR044861">
    <property type="entry name" value="IPNS-like_FE2OG_OXY"/>
</dbReference>
<feature type="domain" description="Isopenicillin N synthase-like Fe(2+) 2OG dioxygenase" evidence="1">
    <location>
        <begin position="201"/>
        <end position="266"/>
    </location>
</feature>
<dbReference type="OrthoDB" id="406156at2759"/>
<dbReference type="EMBL" id="KV417272">
    <property type="protein sequence ID" value="KZO99477.1"/>
    <property type="molecule type" value="Genomic_DNA"/>
</dbReference>
<dbReference type="Pfam" id="PF03171">
    <property type="entry name" value="2OG-FeII_Oxy"/>
    <property type="match status" value="1"/>
</dbReference>
<dbReference type="InterPro" id="IPR027443">
    <property type="entry name" value="IPNS-like_sf"/>
</dbReference>
<evidence type="ECO:0000313" key="4">
    <source>
        <dbReference type="Proteomes" id="UP000076738"/>
    </source>
</evidence>
<accession>A0A167Q714</accession>
<feature type="domain" description="Non-haem dioxygenase N-terminal" evidence="2">
    <location>
        <begin position="11"/>
        <end position="98"/>
    </location>
</feature>
<evidence type="ECO:0000313" key="3">
    <source>
        <dbReference type="EMBL" id="KZO99477.1"/>
    </source>
</evidence>
<evidence type="ECO:0000259" key="1">
    <source>
        <dbReference type="Pfam" id="PF03171"/>
    </source>
</evidence>
<dbReference type="InterPro" id="IPR026992">
    <property type="entry name" value="DIOX_N"/>
</dbReference>
<gene>
    <name evidence="3" type="ORF">CALVIDRAFT_534470</name>
</gene>
<proteinExistence type="predicted"/>
<dbReference type="AlphaFoldDB" id="A0A167Q714"/>
<sequence>MEENEWAELATVDLSDINTVDGKQRQAKVLIDALRIKGFFYVKNFNISQDRLSRQFAMGNAFCDLPLEDKLQYIPELGSGEYNGYLPVGRAEADDAFGLTGRVEVFNMPKLSRIFNQAHPRLVKDHVVEVEEFVRSLHSEVLDHLVTLLAIAVELPENYFIDMHKYNQNSENHLHYLTYGKYTSRENKQLEALGSRRLWDGGHIGIGSFTLLFGQPVATLQIKDHTDGKWRWVKPQDAALTVKACHALSLLTGGYIKSTFHRITVPPRDQPHVDHLGLLYFTRPKNIVELATIKESPVLNRAGFTKNELEAGGFKVPTMGQWAYAVQEINLECAARIDHVEQIIATQEQLFLTRTRQLLDESQQRHTQRLYELSHFLHHHPAQ</sequence>
<reference evidence="3 4" key="1">
    <citation type="journal article" date="2016" name="Mol. Biol. Evol.">
        <title>Comparative Genomics of Early-Diverging Mushroom-Forming Fungi Provides Insights into the Origins of Lignocellulose Decay Capabilities.</title>
        <authorList>
            <person name="Nagy L.G."/>
            <person name="Riley R."/>
            <person name="Tritt A."/>
            <person name="Adam C."/>
            <person name="Daum C."/>
            <person name="Floudas D."/>
            <person name="Sun H."/>
            <person name="Yadav J.S."/>
            <person name="Pangilinan J."/>
            <person name="Larsson K.H."/>
            <person name="Matsuura K."/>
            <person name="Barry K."/>
            <person name="Labutti K."/>
            <person name="Kuo R."/>
            <person name="Ohm R.A."/>
            <person name="Bhattacharya S.S."/>
            <person name="Shirouzu T."/>
            <person name="Yoshinaga Y."/>
            <person name="Martin F.M."/>
            <person name="Grigoriev I.V."/>
            <person name="Hibbett D.S."/>
        </authorList>
    </citation>
    <scope>NUCLEOTIDE SEQUENCE [LARGE SCALE GENOMIC DNA]</scope>
    <source>
        <strain evidence="3 4">TUFC12733</strain>
    </source>
</reference>